<dbReference type="Proteomes" id="UP000431401">
    <property type="component" value="Unassembled WGS sequence"/>
</dbReference>
<evidence type="ECO:0000256" key="1">
    <source>
        <dbReference type="SAM" id="MobiDB-lite"/>
    </source>
</evidence>
<feature type="transmembrane region" description="Helical" evidence="2">
    <location>
        <begin position="122"/>
        <end position="146"/>
    </location>
</feature>
<keyword evidence="2" id="KW-1133">Transmembrane helix</keyword>
<evidence type="ECO:0000256" key="2">
    <source>
        <dbReference type="SAM" id="Phobius"/>
    </source>
</evidence>
<comment type="caution">
    <text evidence="4">The sequence shown here is derived from an EMBL/GenBank/DDBJ whole genome shotgun (WGS) entry which is preliminary data.</text>
</comment>
<proteinExistence type="predicted"/>
<name>A0A7K0DZQ1_9NOCA</name>
<protein>
    <recommendedName>
        <fullName evidence="3">DUF5666 domain-containing protein</fullName>
    </recommendedName>
</protein>
<organism evidence="4 5">
    <name type="scientific">Nocardia aurantia</name>
    <dbReference type="NCBI Taxonomy" id="2585199"/>
    <lineage>
        <taxon>Bacteria</taxon>
        <taxon>Bacillati</taxon>
        <taxon>Actinomycetota</taxon>
        <taxon>Actinomycetes</taxon>
        <taxon>Mycobacteriales</taxon>
        <taxon>Nocardiaceae</taxon>
        <taxon>Nocardia</taxon>
    </lineage>
</organism>
<gene>
    <name evidence="4" type="ORF">NRB56_66130</name>
</gene>
<keyword evidence="5" id="KW-1185">Reference proteome</keyword>
<evidence type="ECO:0000259" key="3">
    <source>
        <dbReference type="Pfam" id="PF18914"/>
    </source>
</evidence>
<feature type="region of interest" description="Disordered" evidence="1">
    <location>
        <begin position="152"/>
        <end position="176"/>
    </location>
</feature>
<accession>A0A7K0DZQ1</accession>
<feature type="compositionally biased region" description="Polar residues" evidence="1">
    <location>
        <begin position="72"/>
        <end position="83"/>
    </location>
</feature>
<feature type="region of interest" description="Disordered" evidence="1">
    <location>
        <begin position="1"/>
        <end position="100"/>
    </location>
</feature>
<dbReference type="EMBL" id="WEGI01000016">
    <property type="protein sequence ID" value="MQY31007.1"/>
    <property type="molecule type" value="Genomic_DNA"/>
</dbReference>
<evidence type="ECO:0000313" key="5">
    <source>
        <dbReference type="Proteomes" id="UP000431401"/>
    </source>
</evidence>
<dbReference type="AlphaFoldDB" id="A0A7K0DZQ1"/>
<keyword evidence="2" id="KW-0812">Transmembrane</keyword>
<dbReference type="RefSeq" id="WP_153348279.1">
    <property type="nucleotide sequence ID" value="NZ_WEGI01000016.1"/>
</dbReference>
<dbReference type="OrthoDB" id="4567503at2"/>
<dbReference type="InterPro" id="IPR043724">
    <property type="entry name" value="DUF5666"/>
</dbReference>
<keyword evidence="2" id="KW-0472">Membrane</keyword>
<feature type="domain" description="DUF5666" evidence="3">
    <location>
        <begin position="198"/>
        <end position="262"/>
    </location>
</feature>
<dbReference type="Pfam" id="PF18914">
    <property type="entry name" value="DUF5666"/>
    <property type="match status" value="1"/>
</dbReference>
<feature type="compositionally biased region" description="Polar residues" evidence="1">
    <location>
        <begin position="152"/>
        <end position="163"/>
    </location>
</feature>
<sequence>MTSPRDPWQRPDLSGAPTERVGAPEPSRPRELHTSEFAAAYGQGSDPTTPHQYFDRTPGPNATRELPPYDNQWGTTEYTTPPQYGQDPYAHAQPWQPGTPYPPDAYGPTGLPRHPRKRRTGLWLGIGLVVFLLVVLGGVAAGLLLAGRDDSTPSASGGTTHQVPTAEPLPGTPGEKIPGLPPLPGLGGDLDSLGATMGTIDTNDGATLTLQSLGGAMVTVHTDDKTQVIALGGGKLTDLHAGDMVVVQGDKSPDGTIQAKLIIGAALAR</sequence>
<reference evidence="4 5" key="1">
    <citation type="submission" date="2019-10" db="EMBL/GenBank/DDBJ databases">
        <title>Nocardia macrotermitis sp. nov. and Nocardia aurantia sp. nov., isolated from the gut of fungus growing-termite Macrotermes natalensis.</title>
        <authorList>
            <person name="Benndorf R."/>
            <person name="Schwitalla J."/>
            <person name="Martin K."/>
            <person name="De Beer W."/>
            <person name="Kaster A.-K."/>
            <person name="Vollmers J."/>
            <person name="Poulsen M."/>
            <person name="Beemelmanns C."/>
        </authorList>
    </citation>
    <scope>NUCLEOTIDE SEQUENCE [LARGE SCALE GENOMIC DNA]</scope>
    <source>
        <strain evidence="4 5">RB56</strain>
    </source>
</reference>
<evidence type="ECO:0000313" key="4">
    <source>
        <dbReference type="EMBL" id="MQY31007.1"/>
    </source>
</evidence>